<comment type="caution">
    <text evidence="1">The sequence shown here is derived from an EMBL/GenBank/DDBJ whole genome shotgun (WGS) entry which is preliminary data.</text>
</comment>
<accession>N8UU48</accession>
<evidence type="ECO:0000313" key="2">
    <source>
        <dbReference type="Proteomes" id="UP000013049"/>
    </source>
</evidence>
<dbReference type="HOGENOM" id="CLU_3421835_0_0_6"/>
<evidence type="ECO:0000313" key="1">
    <source>
        <dbReference type="EMBL" id="ENU91081.1"/>
    </source>
</evidence>
<gene>
    <name evidence="1" type="ORF">F971_03387</name>
</gene>
<name>N8UU48_9GAMM</name>
<organism evidence="1 2">
    <name type="scientific">Acinetobacter vivianii</name>
    <dbReference type="NCBI Taxonomy" id="1776742"/>
    <lineage>
        <taxon>Bacteria</taxon>
        <taxon>Pseudomonadati</taxon>
        <taxon>Pseudomonadota</taxon>
        <taxon>Gammaproteobacteria</taxon>
        <taxon>Moraxellales</taxon>
        <taxon>Moraxellaceae</taxon>
        <taxon>Acinetobacter</taxon>
    </lineage>
</organism>
<reference evidence="1 2" key="1">
    <citation type="submission" date="2013-02" db="EMBL/GenBank/DDBJ databases">
        <title>The Genome Sequence of Acinetobacter sp. NIPH 758.</title>
        <authorList>
            <consortium name="The Broad Institute Genome Sequencing Platform"/>
            <consortium name="The Broad Institute Genome Sequencing Center for Infectious Disease"/>
            <person name="Cerqueira G."/>
            <person name="Feldgarden M."/>
            <person name="Courvalin P."/>
            <person name="Perichon B."/>
            <person name="Grillot-Courvalin C."/>
            <person name="Clermont D."/>
            <person name="Rocha E."/>
            <person name="Yoon E.-J."/>
            <person name="Nemec A."/>
            <person name="Walker B."/>
            <person name="Young S.K."/>
            <person name="Zeng Q."/>
            <person name="Gargeya S."/>
            <person name="Fitzgerald M."/>
            <person name="Haas B."/>
            <person name="Abouelleil A."/>
            <person name="Alvarado L."/>
            <person name="Arachchi H.M."/>
            <person name="Berlin A.M."/>
            <person name="Chapman S.B."/>
            <person name="Dewar J."/>
            <person name="Goldberg J."/>
            <person name="Griggs A."/>
            <person name="Gujja S."/>
            <person name="Hansen M."/>
            <person name="Howarth C."/>
            <person name="Imamovic A."/>
            <person name="Larimer J."/>
            <person name="McCowan C."/>
            <person name="Murphy C."/>
            <person name="Neiman D."/>
            <person name="Pearson M."/>
            <person name="Priest M."/>
            <person name="Roberts A."/>
            <person name="Saif S."/>
            <person name="Shea T."/>
            <person name="Sisk P."/>
            <person name="Sykes S."/>
            <person name="Wortman J."/>
            <person name="Nusbaum C."/>
            <person name="Birren B."/>
        </authorList>
    </citation>
    <scope>NUCLEOTIDE SEQUENCE [LARGE SCALE GENOMIC DNA]</scope>
    <source>
        <strain evidence="1 2">NIPH 758</strain>
    </source>
</reference>
<dbReference type="EMBL" id="APPC01000023">
    <property type="protein sequence ID" value="ENU91081.1"/>
    <property type="molecule type" value="Genomic_DNA"/>
</dbReference>
<dbReference type="Proteomes" id="UP000013049">
    <property type="component" value="Unassembled WGS sequence"/>
</dbReference>
<protein>
    <submittedName>
        <fullName evidence="1">Uncharacterized protein</fullName>
    </submittedName>
</protein>
<dbReference type="AlphaFoldDB" id="N8UU48"/>
<feature type="non-terminal residue" evidence="1">
    <location>
        <position position="1"/>
    </location>
</feature>
<sequence length="23" mass="2901">LENLKKYWLYLANVRHRVDDLEI</sequence>
<proteinExistence type="predicted"/>